<keyword evidence="2" id="KW-0732">Signal</keyword>
<evidence type="ECO:0000256" key="2">
    <source>
        <dbReference type="SAM" id="SignalP"/>
    </source>
</evidence>
<dbReference type="OrthoDB" id="1423375at2"/>
<dbReference type="GO" id="GO:0003677">
    <property type="term" value="F:DNA binding"/>
    <property type="evidence" value="ECO:0007669"/>
    <property type="project" value="InterPro"/>
</dbReference>
<feature type="transmembrane region" description="Helical" evidence="1">
    <location>
        <begin position="119"/>
        <end position="139"/>
    </location>
</feature>
<evidence type="ECO:0000256" key="1">
    <source>
        <dbReference type="SAM" id="Phobius"/>
    </source>
</evidence>
<reference evidence="5 6" key="1">
    <citation type="submission" date="2018-10" db="EMBL/GenBank/DDBJ databases">
        <title>Genomic Encyclopedia of Archaeal and Bacterial Type Strains, Phase II (KMG-II): from individual species to whole genera.</title>
        <authorList>
            <person name="Goeker M."/>
        </authorList>
    </citation>
    <scope>NUCLEOTIDE SEQUENCE [LARGE SCALE GENOMIC DNA]</scope>
    <source>
        <strain evidence="5 6">DSM 23424</strain>
    </source>
</reference>
<keyword evidence="6" id="KW-1185">Reference proteome</keyword>
<feature type="chain" id="PRO_5017974928" evidence="2">
    <location>
        <begin position="27"/>
        <end position="428"/>
    </location>
</feature>
<dbReference type="Proteomes" id="UP000271339">
    <property type="component" value="Unassembled WGS sequence"/>
</dbReference>
<dbReference type="SUPFAM" id="SSF46894">
    <property type="entry name" value="C-terminal effector domain of the bipartite response regulators"/>
    <property type="match status" value="1"/>
</dbReference>
<protein>
    <submittedName>
        <fullName evidence="5">Regulatory LuxR family protein</fullName>
    </submittedName>
</protein>
<keyword evidence="1" id="KW-0812">Transmembrane</keyword>
<dbReference type="Gene3D" id="1.10.10.10">
    <property type="entry name" value="Winged helix-like DNA-binding domain superfamily/Winged helix DNA-binding domain"/>
    <property type="match status" value="1"/>
</dbReference>
<feature type="transmembrane region" description="Helical" evidence="1">
    <location>
        <begin position="208"/>
        <end position="228"/>
    </location>
</feature>
<evidence type="ECO:0000313" key="5">
    <source>
        <dbReference type="EMBL" id="RMA64566.1"/>
    </source>
</evidence>
<feature type="transmembrane region" description="Helical" evidence="1">
    <location>
        <begin position="265"/>
        <end position="283"/>
    </location>
</feature>
<dbReference type="Pfam" id="PF07695">
    <property type="entry name" value="7TMR-DISM_7TM"/>
    <property type="match status" value="1"/>
</dbReference>
<evidence type="ECO:0000313" key="6">
    <source>
        <dbReference type="Proteomes" id="UP000271339"/>
    </source>
</evidence>
<feature type="transmembrane region" description="Helical" evidence="1">
    <location>
        <begin position="295"/>
        <end position="314"/>
    </location>
</feature>
<dbReference type="RefSeq" id="WP_121907003.1">
    <property type="nucleotide sequence ID" value="NZ_REFC01000012.1"/>
</dbReference>
<comment type="caution">
    <text evidence="5">The sequence shown here is derived from an EMBL/GenBank/DDBJ whole genome shotgun (WGS) entry which is preliminary data.</text>
</comment>
<evidence type="ECO:0000259" key="4">
    <source>
        <dbReference type="Pfam" id="PF07695"/>
    </source>
</evidence>
<evidence type="ECO:0000259" key="3">
    <source>
        <dbReference type="Pfam" id="PF00196"/>
    </source>
</evidence>
<dbReference type="InterPro" id="IPR000792">
    <property type="entry name" value="Tscrpt_reg_LuxR_C"/>
</dbReference>
<sequence>MRSQKLPPALCFLVALLLCLSSTVLASKALPIKIETSTTKKETVVKDDINSIIKAPFLLQNESFSEKKKDEIMIVETAPVLPKNKVAISTNHSEGNKEIIHNQEAESTLALTNASFNKGLFYGFTIMVVFLNLICFLLFEEKIFLFYSLTLTALTFTFLQSDSLLQVIGIGEIANTAALQSTFLLVATGIGAAFATHYLTLQEFAPKLKWFTSGLILLASMMVFSGWISETNFYTGLANTILISVSAVYFTTGMLLFSKKNYAKFYVIAFSIPLLFAVDYFVLSKMGINFLATKSFHLKVATLAEMLIITYAIMYRMRAIKEEHLIRQTEMRIFLKRQEVINRTNTEKIMQDIYLENLIMQYDLDGLEIKLLQYISEGKDNAKIARKLKTTEIEIEFLTKELYNKLEVSNQIQEDVRMVETQPDYIYN</sequence>
<feature type="signal peptide" evidence="2">
    <location>
        <begin position="1"/>
        <end position="26"/>
    </location>
</feature>
<keyword evidence="1" id="KW-0472">Membrane</keyword>
<accession>A0A3L9YV70</accession>
<feature type="transmembrane region" description="Helical" evidence="1">
    <location>
        <begin position="144"/>
        <end position="161"/>
    </location>
</feature>
<dbReference type="InterPro" id="IPR016032">
    <property type="entry name" value="Sig_transdc_resp-reg_C-effctor"/>
</dbReference>
<feature type="transmembrane region" description="Helical" evidence="1">
    <location>
        <begin position="234"/>
        <end position="258"/>
    </location>
</feature>
<dbReference type="GO" id="GO:0006355">
    <property type="term" value="P:regulation of DNA-templated transcription"/>
    <property type="evidence" value="ECO:0007669"/>
    <property type="project" value="InterPro"/>
</dbReference>
<dbReference type="InterPro" id="IPR036388">
    <property type="entry name" value="WH-like_DNA-bd_sf"/>
</dbReference>
<feature type="domain" description="HTH luxR-type" evidence="3">
    <location>
        <begin position="368"/>
        <end position="413"/>
    </location>
</feature>
<keyword evidence="1" id="KW-1133">Transmembrane helix</keyword>
<dbReference type="InterPro" id="IPR011623">
    <property type="entry name" value="7TMR_DISM_rcpt_extracell_dom1"/>
</dbReference>
<organism evidence="5 6">
    <name type="scientific">Ulvibacter antarcticus</name>
    <dbReference type="NCBI Taxonomy" id="442714"/>
    <lineage>
        <taxon>Bacteria</taxon>
        <taxon>Pseudomonadati</taxon>
        <taxon>Bacteroidota</taxon>
        <taxon>Flavobacteriia</taxon>
        <taxon>Flavobacteriales</taxon>
        <taxon>Flavobacteriaceae</taxon>
        <taxon>Ulvibacter</taxon>
    </lineage>
</organism>
<feature type="domain" description="7TM-DISM receptor extracellular" evidence="4">
    <location>
        <begin position="118"/>
        <end position="316"/>
    </location>
</feature>
<gene>
    <name evidence="5" type="ORF">BXY75_1442</name>
</gene>
<feature type="transmembrane region" description="Helical" evidence="1">
    <location>
        <begin position="181"/>
        <end position="201"/>
    </location>
</feature>
<dbReference type="EMBL" id="REFC01000012">
    <property type="protein sequence ID" value="RMA64566.1"/>
    <property type="molecule type" value="Genomic_DNA"/>
</dbReference>
<dbReference type="Pfam" id="PF00196">
    <property type="entry name" value="GerE"/>
    <property type="match status" value="1"/>
</dbReference>
<dbReference type="AlphaFoldDB" id="A0A3L9YV70"/>
<name>A0A3L9YV70_9FLAO</name>
<proteinExistence type="predicted"/>